<accession>A0A9Q3GC19</accession>
<evidence type="ECO:0000313" key="2">
    <source>
        <dbReference type="EMBL" id="MBW0461306.1"/>
    </source>
</evidence>
<dbReference type="AlphaFoldDB" id="A0A9Q3GC19"/>
<dbReference type="Pfam" id="PF17921">
    <property type="entry name" value="Integrase_H2C2"/>
    <property type="match status" value="1"/>
</dbReference>
<dbReference type="Proteomes" id="UP000765509">
    <property type="component" value="Unassembled WGS sequence"/>
</dbReference>
<dbReference type="InterPro" id="IPR041588">
    <property type="entry name" value="Integrase_H2C2"/>
</dbReference>
<proteinExistence type="predicted"/>
<sequence>MKSYAKYKQVGILLQLLKQKYRSPELVSQLEEPWLMDYKDNKFFHLNGLLHHSKNHTSALTVVDREHISLILQEFHDFPDMGHISEERTKERVARTAWWPKWEQELGKYIKTCERFQKENRKHGKKYGLLKQIEEP</sequence>
<dbReference type="Gene3D" id="1.10.340.70">
    <property type="match status" value="1"/>
</dbReference>
<evidence type="ECO:0000313" key="3">
    <source>
        <dbReference type="Proteomes" id="UP000765509"/>
    </source>
</evidence>
<comment type="caution">
    <text evidence="2">The sequence shown here is derived from an EMBL/GenBank/DDBJ whole genome shotgun (WGS) entry which is preliminary data.</text>
</comment>
<reference evidence="2" key="1">
    <citation type="submission" date="2021-03" db="EMBL/GenBank/DDBJ databases">
        <title>Draft genome sequence of rust myrtle Austropuccinia psidii MF-1, a brazilian biotype.</title>
        <authorList>
            <person name="Quecine M.C."/>
            <person name="Pachon D.M.R."/>
            <person name="Bonatelli M.L."/>
            <person name="Correr F.H."/>
            <person name="Franceschini L.M."/>
            <person name="Leite T.F."/>
            <person name="Margarido G.R.A."/>
            <person name="Almeida C.A."/>
            <person name="Ferrarezi J.A."/>
            <person name="Labate C.A."/>
        </authorList>
    </citation>
    <scope>NUCLEOTIDE SEQUENCE</scope>
    <source>
        <strain evidence="2">MF-1</strain>
    </source>
</reference>
<evidence type="ECO:0000259" key="1">
    <source>
        <dbReference type="Pfam" id="PF17921"/>
    </source>
</evidence>
<organism evidence="2 3">
    <name type="scientific">Austropuccinia psidii MF-1</name>
    <dbReference type="NCBI Taxonomy" id="1389203"/>
    <lineage>
        <taxon>Eukaryota</taxon>
        <taxon>Fungi</taxon>
        <taxon>Dikarya</taxon>
        <taxon>Basidiomycota</taxon>
        <taxon>Pucciniomycotina</taxon>
        <taxon>Pucciniomycetes</taxon>
        <taxon>Pucciniales</taxon>
        <taxon>Sphaerophragmiaceae</taxon>
        <taxon>Austropuccinia</taxon>
    </lineage>
</organism>
<feature type="domain" description="Integrase zinc-binding" evidence="1">
    <location>
        <begin position="63"/>
        <end position="121"/>
    </location>
</feature>
<gene>
    <name evidence="2" type="ORF">O181_001021</name>
</gene>
<protein>
    <recommendedName>
        <fullName evidence="1">Integrase zinc-binding domain-containing protein</fullName>
    </recommendedName>
</protein>
<dbReference type="EMBL" id="AVOT02000139">
    <property type="protein sequence ID" value="MBW0461306.1"/>
    <property type="molecule type" value="Genomic_DNA"/>
</dbReference>
<name>A0A9Q3GC19_9BASI</name>
<keyword evidence="3" id="KW-1185">Reference proteome</keyword>